<sequence length="276" mass="30390">MCISWDYGHNRVLLPLQPSPSEPNIWELSIARPPWDNVEYIFAVDAGTGAGIQYERAVTRFRELVVDDSSEVDCCATWEDEVYLPSRVPSWAIKGLSALPAITVGPFIPAAELGAGLTAVAGITGRSLGLVIVFLPHERYHCTSPTEREQLQTNASRLGVHLLPLSLQSNRLLTTVDWVLAPEVLISPAEREALVKAMVLAEAVLRRGSAVYLTSAGSFRVLATFLAALWHRVTSVGQDESTERFHDLLDGVQREMGLVGLASYSLWRFLVRVALR</sequence>
<evidence type="ECO:0000313" key="1">
    <source>
        <dbReference type="EMBL" id="KAF6004105.1"/>
    </source>
</evidence>
<reference evidence="1 2" key="1">
    <citation type="journal article" date="2020" name="J. Phycol.">
        <title>Comparative genome analysis reveals Cyanidiococcus gen. nov., a new extremophilic red algal genus sister to Cyanidioschyzon (Cyanidioschyzonaceae, Rhodophyta).</title>
        <authorList>
            <person name="Liu S.-L."/>
            <person name="Chiang Y.-R."/>
            <person name="Yoon H.S."/>
            <person name="Fu H.-Y."/>
        </authorList>
    </citation>
    <scope>NUCLEOTIDE SEQUENCE [LARGE SCALE GENOMIC DNA]</scope>
    <source>
        <strain evidence="1 2">THAL066</strain>
    </source>
</reference>
<dbReference type="EMBL" id="VWRR01000004">
    <property type="protein sequence ID" value="KAF6004105.1"/>
    <property type="molecule type" value="Genomic_DNA"/>
</dbReference>
<proteinExistence type="predicted"/>
<accession>A0A7J7ILV8</accession>
<dbReference type="Proteomes" id="UP000530660">
    <property type="component" value="Unassembled WGS sequence"/>
</dbReference>
<dbReference type="OrthoDB" id="10589757at2759"/>
<name>A0A7J7ILV8_9RHOD</name>
<protein>
    <submittedName>
        <fullName evidence="1">Uncharacterized protein</fullName>
    </submittedName>
</protein>
<dbReference type="AlphaFoldDB" id="A0A7J7ILV8"/>
<evidence type="ECO:0000313" key="2">
    <source>
        <dbReference type="Proteomes" id="UP000530660"/>
    </source>
</evidence>
<comment type="caution">
    <text evidence="1">The sequence shown here is derived from an EMBL/GenBank/DDBJ whole genome shotgun (WGS) entry which is preliminary data.</text>
</comment>
<organism evidence="1 2">
    <name type="scientific">Cyanidiococcus yangmingshanensis</name>
    <dbReference type="NCBI Taxonomy" id="2690220"/>
    <lineage>
        <taxon>Eukaryota</taxon>
        <taxon>Rhodophyta</taxon>
        <taxon>Bangiophyceae</taxon>
        <taxon>Cyanidiales</taxon>
        <taxon>Cyanidiaceae</taxon>
        <taxon>Cyanidiococcus</taxon>
    </lineage>
</organism>
<gene>
    <name evidence="1" type="ORF">F1559_001753</name>
</gene>
<keyword evidence="2" id="KW-1185">Reference proteome</keyword>